<dbReference type="CDD" id="cd01048">
    <property type="entry name" value="Ferritin_like_AB2"/>
    <property type="match status" value="1"/>
</dbReference>
<dbReference type="AlphaFoldDB" id="A0A5C1Q792"/>
<reference evidence="2 3" key="1">
    <citation type="submission" date="2019-02" db="EMBL/GenBank/DDBJ databases">
        <authorList>
            <person name="Fomenkov A."/>
            <person name="Dubinina G."/>
            <person name="Grabovich M."/>
            <person name="Vincze T."/>
            <person name="Roberts R.J."/>
        </authorList>
    </citation>
    <scope>NUCLEOTIDE SEQUENCE [LARGE SCALE GENOMIC DNA]</scope>
    <source>
        <strain evidence="2 3">P</strain>
    </source>
</reference>
<gene>
    <name evidence="2" type="ORF">EW093_03940</name>
</gene>
<feature type="domain" description="DUF2202" evidence="1">
    <location>
        <begin position="44"/>
        <end position="165"/>
    </location>
</feature>
<evidence type="ECO:0000259" key="1">
    <source>
        <dbReference type="Pfam" id="PF09968"/>
    </source>
</evidence>
<accession>A0A5C1Q792</accession>
<proteinExistence type="predicted"/>
<dbReference type="InterPro" id="IPR019243">
    <property type="entry name" value="DUF2202"/>
</dbReference>
<dbReference type="InterPro" id="IPR012347">
    <property type="entry name" value="Ferritin-like"/>
</dbReference>
<dbReference type="Proteomes" id="UP000323824">
    <property type="component" value="Chromosome"/>
</dbReference>
<keyword evidence="3" id="KW-1185">Reference proteome</keyword>
<dbReference type="InterPro" id="IPR009078">
    <property type="entry name" value="Ferritin-like_SF"/>
</dbReference>
<evidence type="ECO:0000313" key="3">
    <source>
        <dbReference type="Proteomes" id="UP000323824"/>
    </source>
</evidence>
<dbReference type="SUPFAM" id="SSF47240">
    <property type="entry name" value="Ferritin-like"/>
    <property type="match status" value="1"/>
</dbReference>
<dbReference type="EMBL" id="CP035807">
    <property type="protein sequence ID" value="QEN03885.1"/>
    <property type="molecule type" value="Genomic_DNA"/>
</dbReference>
<sequence>MEEVMKKIIGLILLSLGGFTSFIFGENFGADGALNESNYTLEEMLEYAIEDEYLALNEYEALIEKFGPIKPFTNIIESEKTHIAYLKELYSSYNIEIPKVDTTSHLYIPKNVEEAAKIGVDAEVKNIAMYNKFLKEDLPLDVRNVFEFLKKASENHLKAFRRQLER</sequence>
<dbReference type="Pfam" id="PF09968">
    <property type="entry name" value="DUF2202"/>
    <property type="match status" value="1"/>
</dbReference>
<name>A0A5C1Q792_9SPIO</name>
<reference evidence="2 3" key="2">
    <citation type="submission" date="2019-09" db="EMBL/GenBank/DDBJ databases">
        <title>Complete Genome Sequence and Methylome Analysis of free living Spirochaetas.</title>
        <authorList>
            <person name="Leshcheva N."/>
            <person name="Mikheeva N."/>
        </authorList>
    </citation>
    <scope>NUCLEOTIDE SEQUENCE [LARGE SCALE GENOMIC DNA]</scope>
    <source>
        <strain evidence="2 3">P</strain>
    </source>
</reference>
<organism evidence="2 3">
    <name type="scientific">Thiospirochaeta perfilievii</name>
    <dbReference type="NCBI Taxonomy" id="252967"/>
    <lineage>
        <taxon>Bacteria</taxon>
        <taxon>Pseudomonadati</taxon>
        <taxon>Spirochaetota</taxon>
        <taxon>Spirochaetia</taxon>
        <taxon>Spirochaetales</taxon>
        <taxon>Spirochaetaceae</taxon>
        <taxon>Thiospirochaeta</taxon>
    </lineage>
</organism>
<protein>
    <submittedName>
        <fullName evidence="2">DUF2202 domain-containing protein</fullName>
    </submittedName>
</protein>
<dbReference type="Gene3D" id="1.20.1260.10">
    <property type="match status" value="1"/>
</dbReference>
<dbReference type="KEGG" id="sper:EW093_03940"/>
<evidence type="ECO:0000313" key="2">
    <source>
        <dbReference type="EMBL" id="QEN03885.1"/>
    </source>
</evidence>
<dbReference type="OrthoDB" id="9801086at2"/>